<dbReference type="AlphaFoldDB" id="A0A6N8JHJ8"/>
<gene>
    <name evidence="2" type="ORF">GO495_29120</name>
</gene>
<evidence type="ECO:0000313" key="3">
    <source>
        <dbReference type="Proteomes" id="UP000468388"/>
    </source>
</evidence>
<dbReference type="EMBL" id="WRXO01000012">
    <property type="protein sequence ID" value="MVT44690.1"/>
    <property type="molecule type" value="Genomic_DNA"/>
</dbReference>
<reference evidence="2 3" key="1">
    <citation type="submission" date="2019-12" db="EMBL/GenBank/DDBJ databases">
        <title>The draft genomic sequence of strain Chitinophaga oryziterrae JCM 16595.</title>
        <authorList>
            <person name="Zhang X."/>
        </authorList>
    </citation>
    <scope>NUCLEOTIDE SEQUENCE [LARGE SCALE GENOMIC DNA]</scope>
    <source>
        <strain evidence="2 3">JCM 16595</strain>
    </source>
</reference>
<evidence type="ECO:0000256" key="1">
    <source>
        <dbReference type="SAM" id="SignalP"/>
    </source>
</evidence>
<keyword evidence="3" id="KW-1185">Reference proteome</keyword>
<feature type="chain" id="PRO_5027054889" evidence="1">
    <location>
        <begin position="22"/>
        <end position="155"/>
    </location>
</feature>
<proteinExistence type="predicted"/>
<dbReference type="OrthoDB" id="660001at2"/>
<protein>
    <submittedName>
        <fullName evidence="2">Uncharacterized protein</fullName>
    </submittedName>
</protein>
<sequence>MKRICWISLAAFHLLIAGLHAAHLKEWYGGKNWLSAYADFTGAGNIFSFFAPHIGNEIGVVYTIADSKSHQQVTRLEGANTECNRRIQTVYNFFSIDEAQSLLAKSCASYIMRQYPEGEMVRVTVISKQIPDMRSFRQGASPKWEPFLVKNYKKL</sequence>
<comment type="caution">
    <text evidence="2">The sequence shown here is derived from an EMBL/GenBank/DDBJ whole genome shotgun (WGS) entry which is preliminary data.</text>
</comment>
<organism evidence="2 3">
    <name type="scientific">Chitinophaga oryziterrae</name>
    <dbReference type="NCBI Taxonomy" id="1031224"/>
    <lineage>
        <taxon>Bacteria</taxon>
        <taxon>Pseudomonadati</taxon>
        <taxon>Bacteroidota</taxon>
        <taxon>Chitinophagia</taxon>
        <taxon>Chitinophagales</taxon>
        <taxon>Chitinophagaceae</taxon>
        <taxon>Chitinophaga</taxon>
    </lineage>
</organism>
<name>A0A6N8JHJ8_9BACT</name>
<evidence type="ECO:0000313" key="2">
    <source>
        <dbReference type="EMBL" id="MVT44690.1"/>
    </source>
</evidence>
<feature type="signal peptide" evidence="1">
    <location>
        <begin position="1"/>
        <end position="21"/>
    </location>
</feature>
<accession>A0A6N8JHJ8</accession>
<dbReference type="RefSeq" id="WP_157303477.1">
    <property type="nucleotide sequence ID" value="NZ_BAAAZB010000018.1"/>
</dbReference>
<dbReference type="Proteomes" id="UP000468388">
    <property type="component" value="Unassembled WGS sequence"/>
</dbReference>
<keyword evidence="1" id="KW-0732">Signal</keyword>